<accession>A0A2T9ZCL3</accession>
<organism evidence="2 3">
    <name type="scientific">Smittium megazygosporum</name>
    <dbReference type="NCBI Taxonomy" id="133381"/>
    <lineage>
        <taxon>Eukaryota</taxon>
        <taxon>Fungi</taxon>
        <taxon>Fungi incertae sedis</taxon>
        <taxon>Zoopagomycota</taxon>
        <taxon>Kickxellomycotina</taxon>
        <taxon>Harpellomycetes</taxon>
        <taxon>Harpellales</taxon>
        <taxon>Legeriomycetaceae</taxon>
        <taxon>Smittium</taxon>
    </lineage>
</organism>
<evidence type="ECO:0000313" key="2">
    <source>
        <dbReference type="EMBL" id="PVV02302.1"/>
    </source>
</evidence>
<feature type="region of interest" description="Disordered" evidence="1">
    <location>
        <begin position="49"/>
        <end position="75"/>
    </location>
</feature>
<comment type="caution">
    <text evidence="2">The sequence shown here is derived from an EMBL/GenBank/DDBJ whole genome shotgun (WGS) entry which is preliminary data.</text>
</comment>
<dbReference type="Proteomes" id="UP000245609">
    <property type="component" value="Unassembled WGS sequence"/>
</dbReference>
<evidence type="ECO:0000256" key="1">
    <source>
        <dbReference type="SAM" id="MobiDB-lite"/>
    </source>
</evidence>
<dbReference type="EMBL" id="MBFS01000521">
    <property type="protein sequence ID" value="PVV02302.1"/>
    <property type="molecule type" value="Genomic_DNA"/>
</dbReference>
<feature type="region of interest" description="Disordered" evidence="1">
    <location>
        <begin position="347"/>
        <end position="368"/>
    </location>
</feature>
<feature type="compositionally biased region" description="Polar residues" evidence="1">
    <location>
        <begin position="1070"/>
        <end position="1098"/>
    </location>
</feature>
<evidence type="ECO:0000313" key="3">
    <source>
        <dbReference type="Proteomes" id="UP000245609"/>
    </source>
</evidence>
<proteinExistence type="predicted"/>
<feature type="region of interest" description="Disordered" evidence="1">
    <location>
        <begin position="1050"/>
        <end position="1098"/>
    </location>
</feature>
<feature type="compositionally biased region" description="Low complexity" evidence="1">
    <location>
        <begin position="54"/>
        <end position="75"/>
    </location>
</feature>
<name>A0A2T9ZCL3_9FUNG</name>
<reference evidence="2 3" key="1">
    <citation type="journal article" date="2018" name="MBio">
        <title>Comparative Genomics Reveals the Core Gene Toolbox for the Fungus-Insect Symbiosis.</title>
        <authorList>
            <person name="Wang Y."/>
            <person name="Stata M."/>
            <person name="Wang W."/>
            <person name="Stajich J.E."/>
            <person name="White M.M."/>
            <person name="Moncalvo J.M."/>
        </authorList>
    </citation>
    <scope>NUCLEOTIDE SEQUENCE [LARGE SCALE GENOMIC DNA]</scope>
    <source>
        <strain evidence="2 3">SC-DP-2</strain>
    </source>
</reference>
<sequence>MTENCLYTEFELERLSANNQTQSTFKSTISKKNPKKKLHAMWRDSLLNLRSTNSRNSAKQSSQDSSTFSKVSSFKSNPNLKNLRISSPILQDLGNSRIDDLAPYRHANIESNKKKSSKKGNFDPILTFWTRSSSLPESQIKESQEKISILGNKLENGTDASEAIKSILFSKSRNEFDSLNVKPSAATNSKPELANYSRAYNGYHGLGYNYSSKNFPADGHAENKRINHSLASASFITSKSTCSLISTNPTFIIPSNIASTSSFSTESLVNSNFSSNEDGFEYQMFLQGSSANLHGLDQDFFDKLPEKAKKPYKNFNKSHSKGFRENSQLVKGKKNGFQKFNELKEKQAKSSLNNHNKTTSKSSSNPATDTYTMSMTSLYQGVDDSYSHFNYPKNILDKASSFSPQSMILNQKKTAGLLLENDFLGYGYSRIRKTDITHSKSQNYLLLNGSITSFASSISFDSANEFLDNNNINQNLVSGEGTDICVSNSSPSIKQNKPISKSPSELKALSSKHEDVHENVTEKAAHSQILAKDPLELETALQTCSSDKEEEFSELSYKQCSVNGKDDIQGIKSRGGFYRASLADINNECCERISIPQKHNELCTLDNSYIEDGDTEDEPIKTFPGLRGKERFIETELNAQGQSYSEKSFSARFKSINNRSSIAAIGLRESIVSLKMRKNASKNKWRWTSLFTYSPSNPNCTTDKQAQSTIKVHKTDTFSEGISKSSEAKNCVKLSPKIDILSSFGRKKALRLKKACSVVLPLCSTQEKAIYQGKSDTNRKSLKLERRVDKVNNEFIDKPDADNSENILLSKIQFLNKNKQALFDNNDAEYATSDSYRHQNLSVVIDPKGQCQKENDKLNISENTFDTSTSTTTLRSFEVRGTKSLAQGCSPTKETLGDNENENENALISNNIENPAVTLNEISNLGTKKKHWDMVLPLSSSTQSIPNFCIEVDDIILSSGLNAQCNRDPRYIKRSRNATTKSSHPKPDSCIARGSRVLSFDISTISPQNVINKQAKTKSMFVGGIPTEERHLGYMNKEKDDLKQVFDDGQSTKGGMNTLRAGSKDVPKGSSVSSHSLENGTEINIQTNAPDEKNTSPNAEDNKIFNLSQFLEISKNTKLCSCVEKKNWRFSNILDSGKYVTNTDLGIKKNEGIDGYTCKKCSNAQNYYKRNSFKVQNKHFFLDNVITKNKNVDIIPAILKSRHSTSSIPPFACDLDFSPLFNTSLLDLKIENKTVPKMGSLEQNDLVLKAGTEGKESENNSSPQSKIVNDASKISNLIQKTTLIFSRSSQLFAEEKDNKSLKNEQKKRKSILAAARNSISESNLNSCYNSNTKPVLEKERKPKVTFISNNPVKADLPPINPKSSRRLISHISTLFTRPFGTTSTKNSASLTKAYYKESDNEESKGKIQFNEIALKDEFEKIKKRPSWRESVLSLISKRK</sequence>
<feature type="compositionally biased region" description="Polar residues" evidence="1">
    <location>
        <begin position="488"/>
        <end position="503"/>
    </location>
</feature>
<gene>
    <name evidence="2" type="ORF">BB560_003248</name>
</gene>
<keyword evidence="3" id="KW-1185">Reference proteome</keyword>
<protein>
    <submittedName>
        <fullName evidence="2">Uncharacterized protein</fullName>
    </submittedName>
</protein>
<feature type="compositionally biased region" description="Low complexity" evidence="1">
    <location>
        <begin position="349"/>
        <end position="365"/>
    </location>
</feature>
<feature type="region of interest" description="Disordered" evidence="1">
    <location>
        <begin position="488"/>
        <end position="510"/>
    </location>
</feature>